<sequence>MKATLIAICFLAAVTFSMGASFGKPMILKRYTLFLMILIIYLLAINPLDLMQTHCALFIFLKCGLYKRLKRQ</sequence>
<evidence type="ECO:0000256" key="2">
    <source>
        <dbReference type="SAM" id="SignalP"/>
    </source>
</evidence>
<reference evidence="3" key="1">
    <citation type="submission" date="2019-12" db="EMBL/GenBank/DDBJ databases">
        <title>An insight into the sialome of adult female Ixodes ricinus ticks feeding for 6 days.</title>
        <authorList>
            <person name="Perner J."/>
            <person name="Ribeiro J.M.C."/>
        </authorList>
    </citation>
    <scope>NUCLEOTIDE SEQUENCE</scope>
    <source>
        <strain evidence="3">Semi-engorged</strain>
        <tissue evidence="3">Salivary glands</tissue>
    </source>
</reference>
<dbReference type="AlphaFoldDB" id="A0A6B0U1C0"/>
<keyword evidence="1" id="KW-0812">Transmembrane</keyword>
<feature type="transmembrane region" description="Helical" evidence="1">
    <location>
        <begin position="33"/>
        <end position="61"/>
    </location>
</feature>
<protein>
    <submittedName>
        <fullName evidence="3">Putative secreted protein</fullName>
    </submittedName>
</protein>
<evidence type="ECO:0000256" key="1">
    <source>
        <dbReference type="SAM" id="Phobius"/>
    </source>
</evidence>
<evidence type="ECO:0000313" key="3">
    <source>
        <dbReference type="EMBL" id="MXU82997.1"/>
    </source>
</evidence>
<name>A0A6B0U1C0_IXORI</name>
<keyword evidence="1" id="KW-0472">Membrane</keyword>
<proteinExistence type="predicted"/>
<accession>A0A6B0U1C0</accession>
<keyword evidence="2" id="KW-0732">Signal</keyword>
<feature type="chain" id="PRO_5025536529" evidence="2">
    <location>
        <begin position="20"/>
        <end position="72"/>
    </location>
</feature>
<feature type="signal peptide" evidence="2">
    <location>
        <begin position="1"/>
        <end position="19"/>
    </location>
</feature>
<organism evidence="3">
    <name type="scientific">Ixodes ricinus</name>
    <name type="common">Common tick</name>
    <name type="synonym">Acarus ricinus</name>
    <dbReference type="NCBI Taxonomy" id="34613"/>
    <lineage>
        <taxon>Eukaryota</taxon>
        <taxon>Metazoa</taxon>
        <taxon>Ecdysozoa</taxon>
        <taxon>Arthropoda</taxon>
        <taxon>Chelicerata</taxon>
        <taxon>Arachnida</taxon>
        <taxon>Acari</taxon>
        <taxon>Parasitiformes</taxon>
        <taxon>Ixodida</taxon>
        <taxon>Ixodoidea</taxon>
        <taxon>Ixodidae</taxon>
        <taxon>Ixodinae</taxon>
        <taxon>Ixodes</taxon>
    </lineage>
</organism>
<keyword evidence="1" id="KW-1133">Transmembrane helix</keyword>
<dbReference type="EMBL" id="GIFC01000914">
    <property type="protein sequence ID" value="MXU82997.1"/>
    <property type="molecule type" value="Transcribed_RNA"/>
</dbReference>